<dbReference type="AlphaFoldDB" id="R7Z2Z7"/>
<name>R7Z2Z7_CONA1</name>
<feature type="region of interest" description="Disordered" evidence="3">
    <location>
        <begin position="1"/>
        <end position="54"/>
    </location>
</feature>
<evidence type="ECO:0000256" key="1">
    <source>
        <dbReference type="ARBA" id="ARBA00008356"/>
    </source>
</evidence>
<dbReference type="OrthoDB" id="341730at2759"/>
<feature type="compositionally biased region" description="Polar residues" evidence="3">
    <location>
        <begin position="129"/>
        <end position="138"/>
    </location>
</feature>
<evidence type="ECO:0000259" key="4">
    <source>
        <dbReference type="Pfam" id="PF16679"/>
    </source>
</evidence>
<feature type="compositionally biased region" description="Polar residues" evidence="3">
    <location>
        <begin position="152"/>
        <end position="161"/>
    </location>
</feature>
<dbReference type="Pfam" id="PF16679">
    <property type="entry name" value="CDT1_C"/>
    <property type="match status" value="1"/>
</dbReference>
<feature type="region of interest" description="Disordered" evidence="3">
    <location>
        <begin position="71"/>
        <end position="140"/>
    </location>
</feature>
<dbReference type="RefSeq" id="XP_007783872.1">
    <property type="nucleotide sequence ID" value="XM_007785682.1"/>
</dbReference>
<gene>
    <name evidence="5" type="ORF">W97_07813</name>
</gene>
<dbReference type="InterPro" id="IPR038090">
    <property type="entry name" value="Cdt1_C_WH_dom_sf"/>
</dbReference>
<reference evidence="6" key="1">
    <citation type="submission" date="2012-06" db="EMBL/GenBank/DDBJ databases">
        <title>The genome sequence of Coniosporium apollinis CBS 100218.</title>
        <authorList>
            <consortium name="The Broad Institute Genome Sequencing Platform"/>
            <person name="Cuomo C."/>
            <person name="Gorbushina A."/>
            <person name="Noack S."/>
            <person name="Walker B."/>
            <person name="Young S.K."/>
            <person name="Zeng Q."/>
            <person name="Gargeya S."/>
            <person name="Fitzgerald M."/>
            <person name="Haas B."/>
            <person name="Abouelleil A."/>
            <person name="Alvarado L."/>
            <person name="Arachchi H.M."/>
            <person name="Berlin A.M."/>
            <person name="Chapman S.B."/>
            <person name="Goldberg J."/>
            <person name="Griggs A."/>
            <person name="Gujja S."/>
            <person name="Hansen M."/>
            <person name="Howarth C."/>
            <person name="Imamovic A."/>
            <person name="Larimer J."/>
            <person name="McCowan C."/>
            <person name="Montmayeur A."/>
            <person name="Murphy C."/>
            <person name="Neiman D."/>
            <person name="Pearson M."/>
            <person name="Priest M."/>
            <person name="Roberts A."/>
            <person name="Saif S."/>
            <person name="Shea T."/>
            <person name="Sisk P."/>
            <person name="Sykes S."/>
            <person name="Wortman J."/>
            <person name="Nusbaum C."/>
            <person name="Birren B."/>
        </authorList>
    </citation>
    <scope>NUCLEOTIDE SEQUENCE [LARGE SCALE GENOMIC DNA]</scope>
    <source>
        <strain evidence="6">CBS 100218</strain>
    </source>
</reference>
<evidence type="ECO:0000256" key="3">
    <source>
        <dbReference type="SAM" id="MobiDB-lite"/>
    </source>
</evidence>
<feature type="region of interest" description="Disordered" evidence="3">
    <location>
        <begin position="149"/>
        <end position="168"/>
    </location>
</feature>
<proteinExistence type="inferred from homology"/>
<evidence type="ECO:0000256" key="2">
    <source>
        <dbReference type="ARBA" id="ARBA00023306"/>
    </source>
</evidence>
<keyword evidence="2" id="KW-0131">Cell cycle</keyword>
<dbReference type="Gene3D" id="1.10.10.1420">
    <property type="entry name" value="DNA replication factor Cdt1, C-terminal WH domain"/>
    <property type="match status" value="1"/>
</dbReference>
<protein>
    <recommendedName>
        <fullName evidence="4">DNA replication factor Cdt1 C-terminal domain-containing protein</fullName>
    </recommendedName>
</protein>
<evidence type="ECO:0000313" key="5">
    <source>
        <dbReference type="EMBL" id="EON68555.1"/>
    </source>
</evidence>
<dbReference type="STRING" id="1168221.R7Z2Z7"/>
<dbReference type="Proteomes" id="UP000016924">
    <property type="component" value="Unassembled WGS sequence"/>
</dbReference>
<evidence type="ECO:0000313" key="6">
    <source>
        <dbReference type="Proteomes" id="UP000016924"/>
    </source>
</evidence>
<dbReference type="EMBL" id="JH767598">
    <property type="protein sequence ID" value="EON68555.1"/>
    <property type="molecule type" value="Genomic_DNA"/>
</dbReference>
<dbReference type="HOGENOM" id="CLU_1073678_0_0_1"/>
<comment type="similarity">
    <text evidence="1">Belongs to the Cdt1 family.</text>
</comment>
<keyword evidence="6" id="KW-1185">Reference proteome</keyword>
<sequence length="259" mass="27585">MAFVLSSPASDAENFGKRFSRVPGLGSSPAAPSPLATRRALRAPATPQDTPSRKLSRSLICLGVVASTTLVKPLPPSSAPKKAKHHITTEPSPPSSPDAMDTSSPIRAASPHSPTPSKRLASRAMARNPPSTKPTARVSNLLDRIRAKQSLKKSNPQPSKAENQRKAAVQRSEEVLDILIMAASQKHQTSQAEQAIEGANIRVSFSLTEAIKCVKESTKSPVSREEVVRCIELLAELRSDKVNLVSLGSGSGRAVVIRL</sequence>
<dbReference type="InterPro" id="IPR032054">
    <property type="entry name" value="Cdt1_C"/>
</dbReference>
<feature type="domain" description="DNA replication factor Cdt1 C-terminal" evidence="4">
    <location>
        <begin position="140"/>
        <end position="247"/>
    </location>
</feature>
<organism evidence="5 6">
    <name type="scientific">Coniosporium apollinis (strain CBS 100218)</name>
    <name type="common">Rock-inhabiting black yeast</name>
    <dbReference type="NCBI Taxonomy" id="1168221"/>
    <lineage>
        <taxon>Eukaryota</taxon>
        <taxon>Fungi</taxon>
        <taxon>Dikarya</taxon>
        <taxon>Ascomycota</taxon>
        <taxon>Pezizomycotina</taxon>
        <taxon>Dothideomycetes</taxon>
        <taxon>Dothideomycetes incertae sedis</taxon>
        <taxon>Coniosporium</taxon>
    </lineage>
</organism>
<dbReference type="GeneID" id="19905124"/>
<accession>R7Z2Z7</accession>
<feature type="compositionally biased region" description="Low complexity" evidence="3">
    <location>
        <begin position="23"/>
        <end position="47"/>
    </location>
</feature>